<dbReference type="Proteomes" id="UP000480350">
    <property type="component" value="Unassembled WGS sequence"/>
</dbReference>
<gene>
    <name evidence="3" type="ORF">GQ651_12320</name>
</gene>
<dbReference type="Pfam" id="PF02021">
    <property type="entry name" value="UPF0102"/>
    <property type="match status" value="1"/>
</dbReference>
<comment type="caution">
    <text evidence="3">The sequence shown here is derived from an EMBL/GenBank/DDBJ whole genome shotgun (WGS) entry which is preliminary data.</text>
</comment>
<name>A0A7C9MF20_9RHOB</name>
<dbReference type="PANTHER" id="PTHR34039">
    <property type="entry name" value="UPF0102 PROTEIN YRAN"/>
    <property type="match status" value="1"/>
</dbReference>
<protein>
    <recommendedName>
        <fullName evidence="2">UPF0102 protein GQ651_12320</fullName>
    </recommendedName>
</protein>
<dbReference type="SUPFAM" id="SSF52980">
    <property type="entry name" value="Restriction endonuclease-like"/>
    <property type="match status" value="1"/>
</dbReference>
<dbReference type="InterPro" id="IPR003509">
    <property type="entry name" value="UPF0102_YraN-like"/>
</dbReference>
<reference evidence="3 4" key="2">
    <citation type="submission" date="2020-03" db="EMBL/GenBank/DDBJ databases">
        <title>Kangsaoukella pontilimi gen. nov., sp. nov., a new member of the family Rhodobacteraceae isolated from a tidal mudflat.</title>
        <authorList>
            <person name="Kim I.S."/>
        </authorList>
    </citation>
    <scope>NUCLEOTIDE SEQUENCE [LARGE SCALE GENOMIC DNA]</scope>
    <source>
        <strain evidence="3 4">GH1-50</strain>
    </source>
</reference>
<comment type="similarity">
    <text evidence="1 2">Belongs to the UPF0102 family.</text>
</comment>
<dbReference type="AlphaFoldDB" id="A0A7C9MF20"/>
<sequence>MSFHDRGLTNYHAGLAAEDVVCREYCEAGYSAAARRWRGRGGEIDLIFRRGAEVIFVEVKKSRDCFRAAESLTRRQIGRISAAAEEFLAREPQGLLTPARIDAAFVDSHGRTAVVENITMG</sequence>
<dbReference type="HAMAP" id="MF_00048">
    <property type="entry name" value="UPF0102"/>
    <property type="match status" value="1"/>
</dbReference>
<dbReference type="InterPro" id="IPR011856">
    <property type="entry name" value="tRNA_endonuc-like_dom_sf"/>
</dbReference>
<dbReference type="InterPro" id="IPR011335">
    <property type="entry name" value="Restrct_endonuc-II-like"/>
</dbReference>
<keyword evidence="4" id="KW-1185">Reference proteome</keyword>
<dbReference type="Gene3D" id="3.40.1350.10">
    <property type="match status" value="1"/>
</dbReference>
<organism evidence="3 4">
    <name type="scientific">Kangsaoukella pontilimi</name>
    <dbReference type="NCBI Taxonomy" id="2691042"/>
    <lineage>
        <taxon>Bacteria</taxon>
        <taxon>Pseudomonadati</taxon>
        <taxon>Pseudomonadota</taxon>
        <taxon>Alphaproteobacteria</taxon>
        <taxon>Rhodobacterales</taxon>
        <taxon>Paracoccaceae</taxon>
        <taxon>Kangsaoukella</taxon>
    </lineage>
</organism>
<reference evidence="3 4" key="1">
    <citation type="submission" date="2019-12" db="EMBL/GenBank/DDBJ databases">
        <authorList>
            <person name="Lee S.D."/>
        </authorList>
    </citation>
    <scope>NUCLEOTIDE SEQUENCE [LARGE SCALE GENOMIC DNA]</scope>
    <source>
        <strain evidence="3 4">GH1-50</strain>
    </source>
</reference>
<evidence type="ECO:0000313" key="3">
    <source>
        <dbReference type="EMBL" id="MXQ08632.1"/>
    </source>
</evidence>
<accession>A0A7C9MF20</accession>
<evidence type="ECO:0000313" key="4">
    <source>
        <dbReference type="Proteomes" id="UP000480350"/>
    </source>
</evidence>
<evidence type="ECO:0000256" key="2">
    <source>
        <dbReference type="HAMAP-Rule" id="MF_00048"/>
    </source>
</evidence>
<evidence type="ECO:0000256" key="1">
    <source>
        <dbReference type="ARBA" id="ARBA00006738"/>
    </source>
</evidence>
<dbReference type="RefSeq" id="WP_160764545.1">
    <property type="nucleotide sequence ID" value="NZ_WUPT01000002.1"/>
</dbReference>
<proteinExistence type="inferred from homology"/>
<dbReference type="EMBL" id="WUPT01000002">
    <property type="protein sequence ID" value="MXQ08632.1"/>
    <property type="molecule type" value="Genomic_DNA"/>
</dbReference>
<dbReference type="GO" id="GO:0003676">
    <property type="term" value="F:nucleic acid binding"/>
    <property type="evidence" value="ECO:0007669"/>
    <property type="project" value="InterPro"/>
</dbReference>
<dbReference type="PANTHER" id="PTHR34039:SF1">
    <property type="entry name" value="UPF0102 PROTEIN YRAN"/>
    <property type="match status" value="1"/>
</dbReference>